<dbReference type="GO" id="GO:0006353">
    <property type="term" value="P:DNA-templated transcription termination"/>
    <property type="evidence" value="ECO:0007669"/>
    <property type="project" value="UniProtKB-UniRule"/>
</dbReference>
<dbReference type="NCBIfam" id="TIGR01951">
    <property type="entry name" value="nusB"/>
    <property type="match status" value="1"/>
</dbReference>
<name>E0S1P6_BUTPB</name>
<dbReference type="PANTHER" id="PTHR11078">
    <property type="entry name" value="N UTILIZATION SUBSTANCE PROTEIN B-RELATED"/>
    <property type="match status" value="1"/>
</dbReference>
<dbReference type="SUPFAM" id="SSF48013">
    <property type="entry name" value="NusB-like"/>
    <property type="match status" value="1"/>
</dbReference>
<evidence type="ECO:0000259" key="7">
    <source>
        <dbReference type="Pfam" id="PF01029"/>
    </source>
</evidence>
<keyword evidence="3 6" id="KW-0694">RNA-binding</keyword>
<dbReference type="GO" id="GO:0005829">
    <property type="term" value="C:cytosol"/>
    <property type="evidence" value="ECO:0007669"/>
    <property type="project" value="TreeGrafter"/>
</dbReference>
<dbReference type="EMBL" id="CP001810">
    <property type="protein sequence ID" value="ADL33721.1"/>
    <property type="molecule type" value="Genomic_DNA"/>
</dbReference>
<evidence type="ECO:0000313" key="9">
    <source>
        <dbReference type="Proteomes" id="UP000001299"/>
    </source>
</evidence>
<protein>
    <recommendedName>
        <fullName evidence="6">Transcription antitermination protein NusB</fullName>
    </recommendedName>
    <alternativeName>
        <fullName evidence="6">Antitermination factor NusB</fullName>
    </alternativeName>
</protein>
<feature type="domain" description="NusB/RsmB/TIM44" evidence="7">
    <location>
        <begin position="5"/>
        <end position="132"/>
    </location>
</feature>
<evidence type="ECO:0000256" key="5">
    <source>
        <dbReference type="ARBA" id="ARBA00023163"/>
    </source>
</evidence>
<evidence type="ECO:0000256" key="3">
    <source>
        <dbReference type="ARBA" id="ARBA00022884"/>
    </source>
</evidence>
<dbReference type="GO" id="GO:0003723">
    <property type="term" value="F:RNA binding"/>
    <property type="evidence" value="ECO:0007669"/>
    <property type="project" value="UniProtKB-UniRule"/>
</dbReference>
<dbReference type="KEGG" id="bpb:bpr_I0979"/>
<dbReference type="Proteomes" id="UP000001299">
    <property type="component" value="Chromosome 1"/>
</dbReference>
<proteinExistence type="inferred from homology"/>
<keyword evidence="5 6" id="KW-0804">Transcription</keyword>
<evidence type="ECO:0000256" key="4">
    <source>
        <dbReference type="ARBA" id="ARBA00023015"/>
    </source>
</evidence>
<dbReference type="HOGENOM" id="CLU_087843_3_1_9"/>
<dbReference type="Gene3D" id="1.10.940.10">
    <property type="entry name" value="NusB-like"/>
    <property type="match status" value="1"/>
</dbReference>
<keyword evidence="2 6" id="KW-0889">Transcription antitermination</keyword>
<evidence type="ECO:0000256" key="1">
    <source>
        <dbReference type="ARBA" id="ARBA00005952"/>
    </source>
</evidence>
<gene>
    <name evidence="6 8" type="primary">nusB</name>
    <name evidence="8" type="ordered locus">bpr_I0979</name>
</gene>
<accession>E0S1P6</accession>
<dbReference type="RefSeq" id="WP_013280377.1">
    <property type="nucleotide sequence ID" value="NC_014387.1"/>
</dbReference>
<evidence type="ECO:0000256" key="2">
    <source>
        <dbReference type="ARBA" id="ARBA00022814"/>
    </source>
</evidence>
<dbReference type="eggNOG" id="COG0781">
    <property type="taxonomic scope" value="Bacteria"/>
</dbReference>
<dbReference type="GO" id="GO:0031564">
    <property type="term" value="P:transcription antitermination"/>
    <property type="evidence" value="ECO:0007669"/>
    <property type="project" value="UniProtKB-KW"/>
</dbReference>
<keyword evidence="4 6" id="KW-0805">Transcription regulation</keyword>
<dbReference type="PANTHER" id="PTHR11078:SF3">
    <property type="entry name" value="ANTITERMINATION NUSB DOMAIN-CONTAINING PROTEIN"/>
    <property type="match status" value="1"/>
</dbReference>
<evidence type="ECO:0000256" key="6">
    <source>
        <dbReference type="HAMAP-Rule" id="MF_00073"/>
    </source>
</evidence>
<dbReference type="InterPro" id="IPR006027">
    <property type="entry name" value="NusB_RsmB_TIM44"/>
</dbReference>
<comment type="similarity">
    <text evidence="1 6">Belongs to the NusB family.</text>
</comment>
<dbReference type="HAMAP" id="MF_00073">
    <property type="entry name" value="NusB"/>
    <property type="match status" value="1"/>
</dbReference>
<dbReference type="STRING" id="515622.bpr_I0979"/>
<dbReference type="InterPro" id="IPR035926">
    <property type="entry name" value="NusB-like_sf"/>
</dbReference>
<sequence length="133" mass="15293">MNRTELREQIFQLLFRVEFNSKEEMMEQEELFTTEGDLEFSKSDADYIRDKYEKIADKLEEIDKAINEKAVGWETSRMAKVDLTIIRLAVYEIKFDETVPTGVAINEAVELAKKFGQDGSPAFVNGVLAKFAQ</sequence>
<dbReference type="InterPro" id="IPR011605">
    <property type="entry name" value="NusB_fam"/>
</dbReference>
<comment type="function">
    <text evidence="6">Involved in transcription antitermination. Required for transcription of ribosomal RNA (rRNA) genes. Binds specifically to the boxA antiterminator sequence of the ribosomal RNA (rrn) operons.</text>
</comment>
<evidence type="ECO:0000313" key="8">
    <source>
        <dbReference type="EMBL" id="ADL33721.1"/>
    </source>
</evidence>
<dbReference type="AlphaFoldDB" id="E0S1P6"/>
<reference evidence="8 9" key="1">
    <citation type="journal article" date="2010" name="PLoS ONE">
        <title>The glycobiome of the rumen bacterium Butyrivibrio proteoclasticus B316(T) highlights adaptation to a polysaccharide-rich environment.</title>
        <authorList>
            <person name="Kelly W.J."/>
            <person name="Leahy S.C."/>
            <person name="Altermann E."/>
            <person name="Yeoman C.J."/>
            <person name="Dunne J.C."/>
            <person name="Kong Z."/>
            <person name="Pacheco D.M."/>
            <person name="Li D."/>
            <person name="Noel S.J."/>
            <person name="Moon C.D."/>
            <person name="Cookson A.L."/>
            <person name="Attwood G.T."/>
        </authorList>
    </citation>
    <scope>NUCLEOTIDE SEQUENCE [LARGE SCALE GENOMIC DNA]</scope>
    <source>
        <strain evidence="9">ATCC 51982 / DSM 14932 / B316</strain>
    </source>
</reference>
<dbReference type="Pfam" id="PF01029">
    <property type="entry name" value="NusB"/>
    <property type="match status" value="1"/>
</dbReference>
<keyword evidence="9" id="KW-1185">Reference proteome</keyword>
<organism evidence="8 9">
    <name type="scientific">Butyrivibrio proteoclasticus (strain ATCC 51982 / DSM 14932 / B316)</name>
    <name type="common">Clostridium proteoclasticum</name>
    <dbReference type="NCBI Taxonomy" id="515622"/>
    <lineage>
        <taxon>Bacteria</taxon>
        <taxon>Bacillati</taxon>
        <taxon>Bacillota</taxon>
        <taxon>Clostridia</taxon>
        <taxon>Lachnospirales</taxon>
        <taxon>Lachnospiraceae</taxon>
        <taxon>Butyrivibrio</taxon>
    </lineage>
</organism>